<comment type="caution">
    <text evidence="1">The sequence shown here is derived from an EMBL/GenBank/DDBJ whole genome shotgun (WGS) entry which is preliminary data.</text>
</comment>
<evidence type="ECO:0000313" key="1">
    <source>
        <dbReference type="EMBL" id="MFD3002586.1"/>
    </source>
</evidence>
<gene>
    <name evidence="1" type="ORF">ACFS7Z_19605</name>
</gene>
<accession>A0ABW6BZG5</accession>
<dbReference type="EMBL" id="JBHUOX010000018">
    <property type="protein sequence ID" value="MFD3002586.1"/>
    <property type="molecule type" value="Genomic_DNA"/>
</dbReference>
<sequence>MVSYRITKFNPTKRNEEGHYLDDSEWTAISDIGKAQYNNVTYQEYETIETAYVKSIQLILREKNRKSLRIDSLELYDTKEDFDRYKKDGRLRNLTVDFENEISILKNKDELSLSQIEKFTRLMLRETIWMLLVDRDIEVRFGYDYYMYVKCEELASETMDAIHNLGLFVEPNVGQIDYKIIDEDGNEIK</sequence>
<protein>
    <submittedName>
        <fullName evidence="1">Uncharacterized protein</fullName>
    </submittedName>
</protein>
<organism evidence="1 2">
    <name type="scientific">Pontibacter toksunensis</name>
    <dbReference type="NCBI Taxonomy" id="1332631"/>
    <lineage>
        <taxon>Bacteria</taxon>
        <taxon>Pseudomonadati</taxon>
        <taxon>Bacteroidota</taxon>
        <taxon>Cytophagia</taxon>
        <taxon>Cytophagales</taxon>
        <taxon>Hymenobacteraceae</taxon>
        <taxon>Pontibacter</taxon>
    </lineage>
</organism>
<dbReference type="Proteomes" id="UP001597641">
    <property type="component" value="Unassembled WGS sequence"/>
</dbReference>
<reference evidence="2" key="1">
    <citation type="journal article" date="2019" name="Int. J. Syst. Evol. Microbiol.">
        <title>The Global Catalogue of Microorganisms (GCM) 10K type strain sequencing project: providing services to taxonomists for standard genome sequencing and annotation.</title>
        <authorList>
            <consortium name="The Broad Institute Genomics Platform"/>
            <consortium name="The Broad Institute Genome Sequencing Center for Infectious Disease"/>
            <person name="Wu L."/>
            <person name="Ma J."/>
        </authorList>
    </citation>
    <scope>NUCLEOTIDE SEQUENCE [LARGE SCALE GENOMIC DNA]</scope>
    <source>
        <strain evidence="2">KCTC 23984</strain>
    </source>
</reference>
<name>A0ABW6BZG5_9BACT</name>
<proteinExistence type="predicted"/>
<dbReference type="RefSeq" id="WP_377488259.1">
    <property type="nucleotide sequence ID" value="NZ_JBHUOX010000018.1"/>
</dbReference>
<evidence type="ECO:0000313" key="2">
    <source>
        <dbReference type="Proteomes" id="UP001597641"/>
    </source>
</evidence>
<keyword evidence="2" id="KW-1185">Reference proteome</keyword>